<evidence type="ECO:0000256" key="1">
    <source>
        <dbReference type="SAM" id="Phobius"/>
    </source>
</evidence>
<feature type="transmembrane region" description="Helical" evidence="1">
    <location>
        <begin position="235"/>
        <end position="253"/>
    </location>
</feature>
<feature type="transmembrane region" description="Helical" evidence="1">
    <location>
        <begin position="96"/>
        <end position="114"/>
    </location>
</feature>
<feature type="transmembrane region" description="Helical" evidence="1">
    <location>
        <begin position="69"/>
        <end position="90"/>
    </location>
</feature>
<dbReference type="InterPro" id="IPR010640">
    <property type="entry name" value="Low_temperature_requirement_A"/>
</dbReference>
<feature type="transmembrane region" description="Helical" evidence="1">
    <location>
        <begin position="152"/>
        <end position="169"/>
    </location>
</feature>
<evidence type="ECO:0000313" key="2">
    <source>
        <dbReference type="EMBL" id="RBQ15278.1"/>
    </source>
</evidence>
<feature type="transmembrane region" description="Helical" evidence="1">
    <location>
        <begin position="345"/>
        <end position="365"/>
    </location>
</feature>
<reference evidence="2 3" key="1">
    <citation type="submission" date="2018-06" db="EMBL/GenBank/DDBJ databases">
        <title>Sphaerisporangium craniellae sp. nov., isolated from a marine sponge in the South China Sea.</title>
        <authorList>
            <person name="Li L."/>
        </authorList>
    </citation>
    <scope>NUCLEOTIDE SEQUENCE [LARGE SCALE GENOMIC DNA]</scope>
    <source>
        <strain evidence="2 3">LHW63015</strain>
    </source>
</reference>
<dbReference type="EMBL" id="QMEY01000024">
    <property type="protein sequence ID" value="RBQ15278.1"/>
    <property type="molecule type" value="Genomic_DNA"/>
</dbReference>
<accession>A0A366LMX9</accession>
<dbReference type="AlphaFoldDB" id="A0A366LMX9"/>
<keyword evidence="1" id="KW-1133">Transmembrane helix</keyword>
<name>A0A366LMX9_9ACTN</name>
<feature type="transmembrane region" description="Helical" evidence="1">
    <location>
        <begin position="305"/>
        <end position="325"/>
    </location>
</feature>
<keyword evidence="1" id="KW-0472">Membrane</keyword>
<organism evidence="2 3">
    <name type="scientific">Spongiactinospora rosea</name>
    <dbReference type="NCBI Taxonomy" id="2248750"/>
    <lineage>
        <taxon>Bacteria</taxon>
        <taxon>Bacillati</taxon>
        <taxon>Actinomycetota</taxon>
        <taxon>Actinomycetes</taxon>
        <taxon>Streptosporangiales</taxon>
        <taxon>Streptosporangiaceae</taxon>
        <taxon>Spongiactinospora</taxon>
    </lineage>
</organism>
<feature type="transmembrane region" description="Helical" evidence="1">
    <location>
        <begin position="201"/>
        <end position="223"/>
    </location>
</feature>
<gene>
    <name evidence="2" type="ORF">DP939_36145</name>
</gene>
<dbReference type="Pfam" id="PF06772">
    <property type="entry name" value="LtrA"/>
    <property type="match status" value="1"/>
</dbReference>
<evidence type="ECO:0000313" key="3">
    <source>
        <dbReference type="Proteomes" id="UP000253303"/>
    </source>
</evidence>
<comment type="caution">
    <text evidence="2">The sequence shown here is derived from an EMBL/GenBank/DDBJ whole genome shotgun (WGS) entry which is preliminary data.</text>
</comment>
<proteinExistence type="predicted"/>
<feature type="transmembrane region" description="Helical" evidence="1">
    <location>
        <begin position="176"/>
        <end position="195"/>
    </location>
</feature>
<sequence length="420" mass="44985">MARWRHFPTSIARLHDVSRTVPGILRDAIGAGPLYGQNPGMNLRLPTWFAERVAPVPDHEQLRVSTLELFFDLVFVFTATQLTVVLAADFGSAPQVLLMFGVIWWMFASYAWVTNAVPPVRAARRLFMLLAMAGWLIVALAVPGAFREDGAGFAVGMLVVVVVHGLMYLQSTWRFLRMFATNLGGALLILAAAGFSGAPKYGLWLAALLVMWASPYVTGQEGFPLHPGHVAERHGLVVIIALGESIVAVAIGIEGNGRLSVPAIGTALVGLALSAGLWWAYFHIDLERAEHALTQVTDQVRRTRMVLFGFFYAHVPILLGIIALSAGLKKAVAHPGDPLTGGAQLALTGGVALFLLGSVAFRAALGLPGRALRTAAALLVLATMPVGLVNAAIQLVLMVALISVTLAFEERARSRRVARV</sequence>
<dbReference type="PANTHER" id="PTHR36840:SF1">
    <property type="entry name" value="BLL5714 PROTEIN"/>
    <property type="match status" value="1"/>
</dbReference>
<feature type="transmembrane region" description="Helical" evidence="1">
    <location>
        <begin position="377"/>
        <end position="408"/>
    </location>
</feature>
<keyword evidence="3" id="KW-1185">Reference proteome</keyword>
<feature type="transmembrane region" description="Helical" evidence="1">
    <location>
        <begin position="259"/>
        <end position="284"/>
    </location>
</feature>
<feature type="transmembrane region" description="Helical" evidence="1">
    <location>
        <begin position="126"/>
        <end position="146"/>
    </location>
</feature>
<protein>
    <submittedName>
        <fullName evidence="2">Low temperature requirement protein A</fullName>
    </submittedName>
</protein>
<dbReference type="PANTHER" id="PTHR36840">
    <property type="entry name" value="BLL5714 PROTEIN"/>
    <property type="match status" value="1"/>
</dbReference>
<dbReference type="Proteomes" id="UP000253303">
    <property type="component" value="Unassembled WGS sequence"/>
</dbReference>
<keyword evidence="1" id="KW-0812">Transmembrane</keyword>